<accession>A0ABR4P4H5</accession>
<dbReference type="Gene3D" id="3.40.50.720">
    <property type="entry name" value="NAD(P)-binding Rossmann-like Domain"/>
    <property type="match status" value="1"/>
</dbReference>
<keyword evidence="5" id="KW-1185">Reference proteome</keyword>
<dbReference type="InterPro" id="IPR036291">
    <property type="entry name" value="NAD(P)-bd_dom_sf"/>
</dbReference>
<dbReference type="EMBL" id="JBFCZG010000009">
    <property type="protein sequence ID" value="KAL3418210.1"/>
    <property type="molecule type" value="Genomic_DNA"/>
</dbReference>
<dbReference type="PANTHER" id="PTHR10366:SF579">
    <property type="entry name" value="3-BETA HYDROXYSTEROID DEHYDROGENASE_ISOMERASE FAMILY PROTEIN (AFU_ORTHOLOGUE AFUA_3G02250)"/>
    <property type="match status" value="1"/>
</dbReference>
<protein>
    <submittedName>
        <fullName evidence="4">3-beta hydroxysteroid dehydrogenase isomerase family protein</fullName>
    </submittedName>
</protein>
<dbReference type="SUPFAM" id="SSF51735">
    <property type="entry name" value="NAD(P)-binding Rossmann-fold domains"/>
    <property type="match status" value="1"/>
</dbReference>
<dbReference type="InterPro" id="IPR001509">
    <property type="entry name" value="Epimerase_deHydtase"/>
</dbReference>
<keyword evidence="1" id="KW-0560">Oxidoreductase</keyword>
<comment type="caution">
    <text evidence="4">The sequence shown here is derived from an EMBL/GenBank/DDBJ whole genome shotgun (WGS) entry which is preliminary data.</text>
</comment>
<evidence type="ECO:0000313" key="5">
    <source>
        <dbReference type="Proteomes" id="UP001629113"/>
    </source>
</evidence>
<evidence type="ECO:0000256" key="2">
    <source>
        <dbReference type="ARBA" id="ARBA00023445"/>
    </source>
</evidence>
<comment type="similarity">
    <text evidence="2">Belongs to the NAD(P)-dependent epimerase/dehydratase family. Dihydroflavonol-4-reductase subfamily.</text>
</comment>
<evidence type="ECO:0000256" key="1">
    <source>
        <dbReference type="ARBA" id="ARBA00023002"/>
    </source>
</evidence>
<gene>
    <name evidence="4" type="ORF">PVAG01_09925</name>
</gene>
<organism evidence="4 5">
    <name type="scientific">Phlyctema vagabunda</name>
    <dbReference type="NCBI Taxonomy" id="108571"/>
    <lineage>
        <taxon>Eukaryota</taxon>
        <taxon>Fungi</taxon>
        <taxon>Dikarya</taxon>
        <taxon>Ascomycota</taxon>
        <taxon>Pezizomycotina</taxon>
        <taxon>Leotiomycetes</taxon>
        <taxon>Helotiales</taxon>
        <taxon>Dermateaceae</taxon>
        <taxon>Phlyctema</taxon>
    </lineage>
</organism>
<dbReference type="Pfam" id="PF01370">
    <property type="entry name" value="Epimerase"/>
    <property type="match status" value="1"/>
</dbReference>
<evidence type="ECO:0000313" key="4">
    <source>
        <dbReference type="EMBL" id="KAL3418210.1"/>
    </source>
</evidence>
<reference evidence="4 5" key="1">
    <citation type="submission" date="2024-06" db="EMBL/GenBank/DDBJ databases">
        <title>Complete genome of Phlyctema vagabunda strain 19-DSS-EL-015.</title>
        <authorList>
            <person name="Fiorenzani C."/>
        </authorList>
    </citation>
    <scope>NUCLEOTIDE SEQUENCE [LARGE SCALE GENOMIC DNA]</scope>
    <source>
        <strain evidence="4 5">19-DSS-EL-015</strain>
    </source>
</reference>
<name>A0ABR4P4H5_9HELO</name>
<dbReference type="GO" id="GO:0016853">
    <property type="term" value="F:isomerase activity"/>
    <property type="evidence" value="ECO:0007669"/>
    <property type="project" value="UniProtKB-KW"/>
</dbReference>
<dbReference type="Proteomes" id="UP001629113">
    <property type="component" value="Unassembled WGS sequence"/>
</dbReference>
<dbReference type="PANTHER" id="PTHR10366">
    <property type="entry name" value="NAD DEPENDENT EPIMERASE/DEHYDRATASE"/>
    <property type="match status" value="1"/>
</dbReference>
<dbReference type="InterPro" id="IPR050425">
    <property type="entry name" value="NAD(P)_dehydrat-like"/>
</dbReference>
<feature type="domain" description="NAD-dependent epimerase/dehydratase" evidence="3">
    <location>
        <begin position="6"/>
        <end position="261"/>
    </location>
</feature>
<keyword evidence="4" id="KW-0413">Isomerase</keyword>
<sequence length="336" mass="36865">MAISYVLVTGATGLVGAHVVDQLLDRGFRVRAVARSRAKAKAMQDARQKYASHLDFYFIDDLTTPDVFDKALRGGIDGVIHVASPFNYSVLDNENELMIPAISGVRSLLSAALATGGIQRVVLTSSFAAVLDINRNTDTDPWIYTSKDWNPITYAEAASPAATPQVGYRGSKKFAELEAWQFMERESPPFDLVTLCPAMVFGPVANPITSVKELNESNKVLWNVASGVKPLPLAAVNFWIDVRDLANVHVTALLTPQAGGKRYIPVSPAKFTYQLVADIIRDEFPDLKYGISTDAQKIKKGADVDQSAVTEDLKVSYRTLRDTVVEFVRQAQLLDK</sequence>
<evidence type="ECO:0000259" key="3">
    <source>
        <dbReference type="Pfam" id="PF01370"/>
    </source>
</evidence>
<proteinExistence type="inferred from homology"/>